<dbReference type="Proteomes" id="UP000335415">
    <property type="component" value="Unassembled WGS sequence"/>
</dbReference>
<dbReference type="AlphaFoldDB" id="A0A5J5FTB3"/>
<dbReference type="SUPFAM" id="SSF53067">
    <property type="entry name" value="Actin-like ATPase domain"/>
    <property type="match status" value="1"/>
</dbReference>
<organism evidence="1 2">
    <name type="scientific">Affinibrenneria salicis</name>
    <dbReference type="NCBI Taxonomy" id="2590031"/>
    <lineage>
        <taxon>Bacteria</taxon>
        <taxon>Pseudomonadati</taxon>
        <taxon>Pseudomonadota</taxon>
        <taxon>Gammaproteobacteria</taxon>
        <taxon>Enterobacterales</taxon>
        <taxon>Pectobacteriaceae</taxon>
        <taxon>Affinibrenneria</taxon>
    </lineage>
</organism>
<dbReference type="PANTHER" id="PTHR32432:SF3">
    <property type="entry name" value="ETHANOLAMINE UTILIZATION PROTEIN EUTJ"/>
    <property type="match status" value="1"/>
</dbReference>
<dbReference type="InterPro" id="IPR043129">
    <property type="entry name" value="ATPase_NBD"/>
</dbReference>
<evidence type="ECO:0000313" key="1">
    <source>
        <dbReference type="EMBL" id="KAA8996374.1"/>
    </source>
</evidence>
<dbReference type="EMBL" id="VYKJ01000014">
    <property type="protein sequence ID" value="KAA8996374.1"/>
    <property type="molecule type" value="Genomic_DNA"/>
</dbReference>
<dbReference type="InterPro" id="IPR050696">
    <property type="entry name" value="FtsA/MreB"/>
</dbReference>
<name>A0A5J5FTB3_9GAMM</name>
<dbReference type="Gene3D" id="3.30.420.40">
    <property type="match status" value="1"/>
</dbReference>
<comment type="caution">
    <text evidence="1">The sequence shown here is derived from an EMBL/GenBank/DDBJ whole genome shotgun (WGS) entry which is preliminary data.</text>
</comment>
<dbReference type="PANTHER" id="PTHR32432">
    <property type="entry name" value="CELL DIVISION PROTEIN FTSA-RELATED"/>
    <property type="match status" value="1"/>
</dbReference>
<sequence length="280" mass="31745">MAYQIWRVGLDIQNGCLRALAVQRRRYGWQLRQWWQLRLPDDTLRGGSLHYPDRLCEVLLHWRKQLPRAISLRVGFPVQRILQQNMPLPDRRLREPERSWYIETMAARLFPVSGESLTFDYREESGSLRVTAAWRQELDLWLGCLRQAGLTPDAVDIMPCALRGMAQSAGLAQEGILVHELTEGWLWTTSWGQPLQFGMLYRDEIRHLADALRQVVAQCPMSVSQPIYYSSAAEHGAPPAPGEAVLWSPLSAFSQLQPPLPERPGAFVLAGGLALRPGDA</sequence>
<gene>
    <name evidence="1" type="ORF">FJU30_21515</name>
</gene>
<dbReference type="RefSeq" id="WP_150437031.1">
    <property type="nucleotide sequence ID" value="NZ_VYKJ01000014.1"/>
</dbReference>
<keyword evidence="2" id="KW-1185">Reference proteome</keyword>
<accession>A0A5J5FTB3</accession>
<protein>
    <submittedName>
        <fullName evidence="1">Pilus assembly protein HofM</fullName>
    </submittedName>
</protein>
<reference evidence="1 2" key="1">
    <citation type="submission" date="2019-09" db="EMBL/GenBank/DDBJ databases">
        <authorList>
            <person name="Li Y."/>
        </authorList>
    </citation>
    <scope>NUCLEOTIDE SEQUENCE [LARGE SCALE GENOMIC DNA]</scope>
    <source>
        <strain evidence="1 2">L3-3HA</strain>
    </source>
</reference>
<dbReference type="Gene3D" id="3.30.1490.300">
    <property type="match status" value="1"/>
</dbReference>
<proteinExistence type="predicted"/>
<dbReference type="OrthoDB" id="6447548at2"/>
<evidence type="ECO:0000313" key="2">
    <source>
        <dbReference type="Proteomes" id="UP000335415"/>
    </source>
</evidence>